<keyword evidence="3" id="KW-1185">Reference proteome</keyword>
<dbReference type="AlphaFoldDB" id="A0A2T0TQZ8"/>
<protein>
    <submittedName>
        <fullName evidence="2">Uncharacterized protein</fullName>
    </submittedName>
</protein>
<sequence>STAFSPAALVAAWQEPGLIPLGQTTRGLVEERPGREFVDYAGNWLLAGLQNRIEQKARAGTAEQLAEQLRKSRPERRQPVEDDHPKIVRGKRVKF</sequence>
<dbReference type="EMBL" id="PVTH01000017">
    <property type="protein sequence ID" value="PRY48053.1"/>
    <property type="molecule type" value="Genomic_DNA"/>
</dbReference>
<gene>
    <name evidence="2" type="ORF">B0I27_11741</name>
</gene>
<feature type="non-terminal residue" evidence="2">
    <location>
        <position position="1"/>
    </location>
</feature>
<reference evidence="2 3" key="1">
    <citation type="submission" date="2018-03" db="EMBL/GenBank/DDBJ databases">
        <title>Genomic Encyclopedia of Type Strains, Phase III (KMG-III): the genomes of soil and plant-associated and newly described type strains.</title>
        <authorList>
            <person name="Whitman W."/>
        </authorList>
    </citation>
    <scope>NUCLEOTIDE SEQUENCE [LARGE SCALE GENOMIC DNA]</scope>
    <source>
        <strain evidence="2 3">CGMCC 1.9313</strain>
    </source>
</reference>
<accession>A0A2T0TQZ8</accession>
<dbReference type="Proteomes" id="UP000238034">
    <property type="component" value="Unassembled WGS sequence"/>
</dbReference>
<proteinExistence type="predicted"/>
<evidence type="ECO:0000313" key="2">
    <source>
        <dbReference type="EMBL" id="PRY48053.1"/>
    </source>
</evidence>
<comment type="caution">
    <text evidence="2">The sequence shown here is derived from an EMBL/GenBank/DDBJ whole genome shotgun (WGS) entry which is preliminary data.</text>
</comment>
<feature type="region of interest" description="Disordered" evidence="1">
    <location>
        <begin position="63"/>
        <end position="95"/>
    </location>
</feature>
<name>A0A2T0TQZ8_9SPHI</name>
<evidence type="ECO:0000256" key="1">
    <source>
        <dbReference type="SAM" id="MobiDB-lite"/>
    </source>
</evidence>
<organism evidence="2 3">
    <name type="scientific">Arcticibacter pallidicorallinus</name>
    <dbReference type="NCBI Taxonomy" id="1259464"/>
    <lineage>
        <taxon>Bacteria</taxon>
        <taxon>Pseudomonadati</taxon>
        <taxon>Bacteroidota</taxon>
        <taxon>Sphingobacteriia</taxon>
        <taxon>Sphingobacteriales</taxon>
        <taxon>Sphingobacteriaceae</taxon>
        <taxon>Arcticibacter</taxon>
    </lineage>
</organism>
<feature type="compositionally biased region" description="Basic and acidic residues" evidence="1">
    <location>
        <begin position="68"/>
        <end position="86"/>
    </location>
</feature>
<evidence type="ECO:0000313" key="3">
    <source>
        <dbReference type="Proteomes" id="UP000238034"/>
    </source>
</evidence>